<reference evidence="2 3" key="1">
    <citation type="submission" date="2024-04" db="EMBL/GenBank/DDBJ databases">
        <title>Phyllosticta paracitricarpa is synonymous to the EU quarantine fungus P. citricarpa based on phylogenomic analyses.</title>
        <authorList>
            <consortium name="Lawrence Berkeley National Laboratory"/>
            <person name="Van Ingen-Buijs V.A."/>
            <person name="Van Westerhoven A.C."/>
            <person name="Haridas S."/>
            <person name="Skiadas P."/>
            <person name="Martin F."/>
            <person name="Groenewald J.Z."/>
            <person name="Crous P.W."/>
            <person name="Seidl M.F."/>
        </authorList>
    </citation>
    <scope>NUCLEOTIDE SEQUENCE [LARGE SCALE GENOMIC DNA]</scope>
    <source>
        <strain evidence="2 3">CBS 123374</strain>
    </source>
</reference>
<keyword evidence="1" id="KW-0472">Membrane</keyword>
<accession>A0ABR1YQG4</accession>
<evidence type="ECO:0000313" key="3">
    <source>
        <dbReference type="Proteomes" id="UP001492380"/>
    </source>
</evidence>
<keyword evidence="1" id="KW-0812">Transmembrane</keyword>
<feature type="transmembrane region" description="Helical" evidence="1">
    <location>
        <begin position="12"/>
        <end position="32"/>
    </location>
</feature>
<gene>
    <name evidence="2" type="ORF">HDK90DRAFT_248619</name>
</gene>
<organism evidence="2 3">
    <name type="scientific">Phyllosticta capitalensis</name>
    <dbReference type="NCBI Taxonomy" id="121624"/>
    <lineage>
        <taxon>Eukaryota</taxon>
        <taxon>Fungi</taxon>
        <taxon>Dikarya</taxon>
        <taxon>Ascomycota</taxon>
        <taxon>Pezizomycotina</taxon>
        <taxon>Dothideomycetes</taxon>
        <taxon>Dothideomycetes incertae sedis</taxon>
        <taxon>Botryosphaeriales</taxon>
        <taxon>Phyllostictaceae</taxon>
        <taxon>Phyllosticta</taxon>
    </lineage>
</organism>
<sequence>MNFLYLNSLSEFRFLVFASPWFLFASLAFYLAHQQLRQAYPGQRQTTGEDIKFGGIKITFSGIHFDMTVCCICKLGWLLHSELLV</sequence>
<evidence type="ECO:0000256" key="1">
    <source>
        <dbReference type="SAM" id="Phobius"/>
    </source>
</evidence>
<dbReference type="EMBL" id="JBBWRZ010000005">
    <property type="protein sequence ID" value="KAK8235531.1"/>
    <property type="molecule type" value="Genomic_DNA"/>
</dbReference>
<proteinExistence type="predicted"/>
<dbReference type="Proteomes" id="UP001492380">
    <property type="component" value="Unassembled WGS sequence"/>
</dbReference>
<keyword evidence="1" id="KW-1133">Transmembrane helix</keyword>
<evidence type="ECO:0000313" key="2">
    <source>
        <dbReference type="EMBL" id="KAK8235531.1"/>
    </source>
</evidence>
<comment type="caution">
    <text evidence="2">The sequence shown here is derived from an EMBL/GenBank/DDBJ whole genome shotgun (WGS) entry which is preliminary data.</text>
</comment>
<protein>
    <submittedName>
        <fullName evidence="2">Uncharacterized protein</fullName>
    </submittedName>
</protein>
<name>A0ABR1YQG4_9PEZI</name>
<keyword evidence="3" id="KW-1185">Reference proteome</keyword>